<protein>
    <submittedName>
        <fullName evidence="2">Nuclease-like protein</fullName>
    </submittedName>
</protein>
<sequence>MFIKDRTIPSKITVLDALKRRIDVNHPQHGYVSSLLRRAEIGYQGEMKVDRLWKELAVPTNALLLHSYETTNDIGNSHQMDTLFVCPHFILILEIKNVSGTIWYEEDKHQFLRRKRTGEVESFQSPFDQVQRHAELMDRVVGRLGLALPIHKAVVIADSSTIIGSIPEEFQIFHAIGLPAELKKLLLKYSNTVLSPVHYELLTSHLQSIHKPSIYVPRFDIPPLRMGAICECGRGMRFHYGKFVCTCGVRLREPLYQGLHDYRFLRSEWIANREFREFFLIESEDSANKLLKRMKFYYEGSNKGRRYLIPKDVWRIY</sequence>
<reference evidence="2 3" key="1">
    <citation type="submission" date="2018-06" db="EMBL/GenBank/DDBJ databases">
        <title>Genomic Encyclopedia of Archaeal and Bacterial Type Strains, Phase II (KMG-II): from individual species to whole genera.</title>
        <authorList>
            <person name="Goeker M."/>
        </authorList>
    </citation>
    <scope>NUCLEOTIDE SEQUENCE [LARGE SCALE GENOMIC DNA]</scope>
    <source>
        <strain evidence="2 3">KACC 16626</strain>
    </source>
</reference>
<evidence type="ECO:0000313" key="2">
    <source>
        <dbReference type="EMBL" id="PYF06085.1"/>
    </source>
</evidence>
<keyword evidence="3" id="KW-1185">Reference proteome</keyword>
<evidence type="ECO:0000259" key="1">
    <source>
        <dbReference type="PROSITE" id="PS50965"/>
    </source>
</evidence>
<accession>A0A318TVX5</accession>
<dbReference type="InterPro" id="IPR011528">
    <property type="entry name" value="NERD"/>
</dbReference>
<dbReference type="AlphaFoldDB" id="A0A318TVX5"/>
<gene>
    <name evidence="2" type="ORF">BJ095_11246</name>
</gene>
<dbReference type="EMBL" id="QJTJ01000012">
    <property type="protein sequence ID" value="PYF06085.1"/>
    <property type="molecule type" value="Genomic_DNA"/>
</dbReference>
<dbReference type="Pfam" id="PF08378">
    <property type="entry name" value="NERD"/>
    <property type="match status" value="1"/>
</dbReference>
<dbReference type="Proteomes" id="UP000247416">
    <property type="component" value="Unassembled WGS sequence"/>
</dbReference>
<proteinExistence type="predicted"/>
<comment type="caution">
    <text evidence="2">The sequence shown here is derived from an EMBL/GenBank/DDBJ whole genome shotgun (WGS) entry which is preliminary data.</text>
</comment>
<dbReference type="PROSITE" id="PS50965">
    <property type="entry name" value="NERD"/>
    <property type="match status" value="1"/>
</dbReference>
<evidence type="ECO:0000313" key="3">
    <source>
        <dbReference type="Proteomes" id="UP000247416"/>
    </source>
</evidence>
<dbReference type="RefSeq" id="WP_181418033.1">
    <property type="nucleotide sequence ID" value="NZ_PYWJ01000004.1"/>
</dbReference>
<organism evidence="2 3">
    <name type="scientific">Ureibacillus chungkukjangi</name>
    <dbReference type="NCBI Taxonomy" id="1202712"/>
    <lineage>
        <taxon>Bacteria</taxon>
        <taxon>Bacillati</taxon>
        <taxon>Bacillota</taxon>
        <taxon>Bacilli</taxon>
        <taxon>Bacillales</taxon>
        <taxon>Caryophanaceae</taxon>
        <taxon>Ureibacillus</taxon>
    </lineage>
</organism>
<feature type="domain" description="NERD" evidence="1">
    <location>
        <begin position="41"/>
        <end position="160"/>
    </location>
</feature>
<name>A0A318TVX5_9BACL</name>